<protein>
    <submittedName>
        <fullName evidence="2">Uncharacterized protein</fullName>
    </submittedName>
</protein>
<dbReference type="OrthoDB" id="306523at2759"/>
<reference evidence="2" key="1">
    <citation type="submission" date="2021-01" db="EMBL/GenBank/DDBJ databases">
        <authorList>
            <consortium name="Genoscope - CEA"/>
            <person name="William W."/>
        </authorList>
    </citation>
    <scope>NUCLEOTIDE SEQUENCE</scope>
</reference>
<feature type="region of interest" description="Disordered" evidence="1">
    <location>
        <begin position="305"/>
        <end position="341"/>
    </location>
</feature>
<sequence length="341" mass="38987">MTEQYIIDSEIIEDDVDRPVSVYNLNVCSKEDIDFRLQDCQLNEPDIQDLEQKMNNLIYNSCGFKKGLIKPKKEEQQHSVIVSTDNRSKNELLSFKKPTQPIQQLSVISNGDQSSLFSRKETVPKINFVGEMKESLNQNTTVDLRKNLKLHTHGPFDVTKLKDGLSPAVNNRFSSKKQSQFSQRSHETFNSYLELSYNQTQQIPSQNSINYQDTRKERSKIAKTTVKLLQNQKNQKLRISQQANSQRTSQLSLLQLEQDGVRGRSQSSVSTPKSILKNPSLQNSQLEIVSRLSFQSRLSFSSLNITGQQSPKKQQTSSQSPAKKVKFCLTKKQARRENIPC</sequence>
<proteinExistence type="predicted"/>
<evidence type="ECO:0000313" key="2">
    <source>
        <dbReference type="EMBL" id="CAD8193514.1"/>
    </source>
</evidence>
<dbReference type="EMBL" id="CAJJDP010000104">
    <property type="protein sequence ID" value="CAD8193514.1"/>
    <property type="molecule type" value="Genomic_DNA"/>
</dbReference>
<evidence type="ECO:0000313" key="3">
    <source>
        <dbReference type="Proteomes" id="UP000683925"/>
    </source>
</evidence>
<gene>
    <name evidence="2" type="ORF">POCTA_138.1.T1040184</name>
</gene>
<comment type="caution">
    <text evidence="2">The sequence shown here is derived from an EMBL/GenBank/DDBJ whole genome shotgun (WGS) entry which is preliminary data.</text>
</comment>
<evidence type="ECO:0000256" key="1">
    <source>
        <dbReference type="SAM" id="MobiDB-lite"/>
    </source>
</evidence>
<organism evidence="2 3">
    <name type="scientific">Paramecium octaurelia</name>
    <dbReference type="NCBI Taxonomy" id="43137"/>
    <lineage>
        <taxon>Eukaryota</taxon>
        <taxon>Sar</taxon>
        <taxon>Alveolata</taxon>
        <taxon>Ciliophora</taxon>
        <taxon>Intramacronucleata</taxon>
        <taxon>Oligohymenophorea</taxon>
        <taxon>Peniculida</taxon>
        <taxon>Parameciidae</taxon>
        <taxon>Paramecium</taxon>
    </lineage>
</organism>
<name>A0A8S1WTR7_PAROT</name>
<dbReference type="Proteomes" id="UP000683925">
    <property type="component" value="Unassembled WGS sequence"/>
</dbReference>
<dbReference type="AlphaFoldDB" id="A0A8S1WTR7"/>
<dbReference type="OMA" id="HETFNSY"/>
<accession>A0A8S1WTR7</accession>
<feature type="compositionally biased region" description="Low complexity" evidence="1">
    <location>
        <begin position="305"/>
        <end position="322"/>
    </location>
</feature>
<keyword evidence="3" id="KW-1185">Reference proteome</keyword>